<keyword evidence="5" id="KW-0328">Glycosyltransferase</keyword>
<keyword evidence="11" id="KW-0961">Cell wall biogenesis/degradation</keyword>
<proteinExistence type="inferred from homology"/>
<comment type="similarity">
    <text evidence="2">Belongs to the glycosyltransferase 48 family.</text>
</comment>
<reference evidence="18" key="1">
    <citation type="journal article" date="2012" name="Nature">
        <title>A physical, genetic and functional sequence assembly of the barley genome.</title>
        <authorList>
            <consortium name="The International Barley Genome Sequencing Consortium"/>
            <person name="Mayer K.F."/>
            <person name="Waugh R."/>
            <person name="Brown J.W."/>
            <person name="Schulman A."/>
            <person name="Langridge P."/>
            <person name="Platzer M."/>
            <person name="Fincher G.B."/>
            <person name="Muehlbauer G.J."/>
            <person name="Sato K."/>
            <person name="Close T.J."/>
            <person name="Wise R.P."/>
            <person name="Stein N."/>
        </authorList>
    </citation>
    <scope>NUCLEOTIDE SEQUENCE [LARGE SCALE GENOMIC DNA]</scope>
    <source>
        <strain evidence="18">cv. Morex</strain>
    </source>
</reference>
<dbReference type="Pfam" id="PF02364">
    <property type="entry name" value="Glucan_synthase"/>
    <property type="match status" value="2"/>
</dbReference>
<keyword evidence="6" id="KW-0808">Transferase</keyword>
<evidence type="ECO:0000256" key="4">
    <source>
        <dbReference type="ARBA" id="ARBA00022475"/>
    </source>
</evidence>
<dbReference type="EC" id="2.4.1.34" evidence="3"/>
<evidence type="ECO:0000256" key="7">
    <source>
        <dbReference type="ARBA" id="ARBA00022692"/>
    </source>
</evidence>
<comment type="catalytic activity">
    <reaction evidence="13">
        <text>[(1-&gt;3)-beta-D-glucosyl](n) + UDP-alpha-D-glucose = [(1-&gt;3)-beta-D-glucosyl](n+1) + UDP + H(+)</text>
        <dbReference type="Rhea" id="RHEA:21476"/>
        <dbReference type="Rhea" id="RHEA-COMP:11146"/>
        <dbReference type="Rhea" id="RHEA-COMP:14303"/>
        <dbReference type="ChEBI" id="CHEBI:15378"/>
        <dbReference type="ChEBI" id="CHEBI:37671"/>
        <dbReference type="ChEBI" id="CHEBI:58223"/>
        <dbReference type="ChEBI" id="CHEBI:58885"/>
        <dbReference type="EC" id="2.4.1.34"/>
    </reaction>
</comment>
<reference evidence="17" key="3">
    <citation type="submission" date="2022-01" db="UniProtKB">
        <authorList>
            <consortium name="EnsemblPlants"/>
        </authorList>
    </citation>
    <scope>IDENTIFICATION</scope>
    <source>
        <strain evidence="17">subsp. vulgare</strain>
    </source>
</reference>
<dbReference type="GO" id="GO:0003843">
    <property type="term" value="F:1,3-beta-D-glucan synthase activity"/>
    <property type="evidence" value="ECO:0007669"/>
    <property type="project" value="UniProtKB-EC"/>
</dbReference>
<feature type="region of interest" description="Disordered" evidence="14">
    <location>
        <begin position="1"/>
        <end position="24"/>
    </location>
</feature>
<evidence type="ECO:0000256" key="2">
    <source>
        <dbReference type="ARBA" id="ARBA00009040"/>
    </source>
</evidence>
<dbReference type="InterPro" id="IPR026899">
    <property type="entry name" value="FKS1-like_dom1"/>
</dbReference>
<dbReference type="GO" id="GO:0016020">
    <property type="term" value="C:membrane"/>
    <property type="evidence" value="ECO:0007669"/>
    <property type="project" value="UniProtKB-SubCell"/>
</dbReference>
<keyword evidence="7 15" id="KW-0812">Transmembrane</keyword>
<dbReference type="SMART" id="SM01205">
    <property type="entry name" value="FKS1_dom1"/>
    <property type="match status" value="1"/>
</dbReference>
<feature type="transmembrane region" description="Helical" evidence="15">
    <location>
        <begin position="276"/>
        <end position="297"/>
    </location>
</feature>
<evidence type="ECO:0000256" key="13">
    <source>
        <dbReference type="ARBA" id="ARBA00047777"/>
    </source>
</evidence>
<evidence type="ECO:0000256" key="10">
    <source>
        <dbReference type="ARBA" id="ARBA00023136"/>
    </source>
</evidence>
<name>A0A8I6WRF9_HORVV</name>
<organism evidence="17 18">
    <name type="scientific">Hordeum vulgare subsp. vulgare</name>
    <name type="common">Domesticated barley</name>
    <dbReference type="NCBI Taxonomy" id="112509"/>
    <lineage>
        <taxon>Eukaryota</taxon>
        <taxon>Viridiplantae</taxon>
        <taxon>Streptophyta</taxon>
        <taxon>Embryophyta</taxon>
        <taxon>Tracheophyta</taxon>
        <taxon>Spermatophyta</taxon>
        <taxon>Magnoliopsida</taxon>
        <taxon>Liliopsida</taxon>
        <taxon>Poales</taxon>
        <taxon>Poaceae</taxon>
        <taxon>BOP clade</taxon>
        <taxon>Pooideae</taxon>
        <taxon>Triticodae</taxon>
        <taxon>Triticeae</taxon>
        <taxon>Hordeinae</taxon>
        <taxon>Hordeum</taxon>
    </lineage>
</organism>
<evidence type="ECO:0000313" key="17">
    <source>
        <dbReference type="EnsemblPlants" id="HORVU.MOREX.r3.2HG0141680.1"/>
    </source>
</evidence>
<evidence type="ECO:0000256" key="15">
    <source>
        <dbReference type="SAM" id="Phobius"/>
    </source>
</evidence>
<keyword evidence="18" id="KW-1185">Reference proteome</keyword>
<evidence type="ECO:0000256" key="3">
    <source>
        <dbReference type="ARBA" id="ARBA00012589"/>
    </source>
</evidence>
<dbReference type="GO" id="GO:0008360">
    <property type="term" value="P:regulation of cell shape"/>
    <property type="evidence" value="ECO:0007669"/>
    <property type="project" value="UniProtKB-KW"/>
</dbReference>
<sequence>MARTATKRAPPAPPSASKPYNILPSHDLHAEHPALLRLPEARAVAAALCLPEVRATAAALWAVDGLPPPPDSPLRAGEDLMDSLGTFFGFHRDNVRNQREHLLLLLANAQMRVSSSSAGSPGTLDPPLLVWGEAANLRFLPECLCYIYHHMALELHRILKGSATSPTVPARGRGDNAFLTRVITPVYSVIRTEAESSRNGTAPHAAWRNYADINEYFWRGDVFDRLGWPMDQARSQQFFRTPPDTVRSRVRKTGFVEVRTFWNVYRSFDRLAHRGVQVHMVSVFITWAGLNFLQTLLKIGTQFRRATGSGDRDGRVLAVRMVLKAIVAAGWVLAFSLLYKGIWNQRDSDQSWSPATHARIMRFLYAAVAVFVLPALLSMLLFIFPCVRCALENISWKNSYALSWWFHSRVYVGCGLRQTNTFDSVKYSAFWILVLDVKFSFSYFLQIRPLVTPTKEIYSLSTAAYVWHELFIHKNPFVVLLLWLPVVLIYLMDIQIWYVIFSSLTGAWMGIFMHLGEIRDMNQPRLRFQFFASAMSFNIMPEEQHENEPKNFLGRLRSFLRRLRLRYGLFLYRSISLESNKVEERRFGLIWKEIIAKFREEDIVSDLEVELLQLLPAQLNVRVIWWPCFLLSNELSLALAQAKEFKGGSDRTMWRKICKNDYRGCAVIEVYDTTKHLLPWIIEDGTEDRGIVTRLFHEFDGSMERERFTAEYNMSVLQDVHAELVALFSLLLKPNNDMYEIVNALQTLYDVAVRDFRVEKRSSERPTKLLFLDNILLPAAAEEGNDTFYRQVRRLHTILTSRDHMIHVPKNLGARQRIAFFSNSLFMDMPRATKVDKMMAFSVLTPYYDEEIYPDEWDFFVERMKHEGMYSEEQRLRHLRQWVSYRGQTLSRTVRGMMYYYEALKMLTFLESASEQQQRPTISESASEHPTLITQSKKNCSTPDLAPTSSSSASSSRAPAALSRAGSGAGVSSLFQGRDYQTAPLMKYTYVVACQLYGRQKARNDPRGVEILELMKKESRRT</sequence>
<evidence type="ECO:0000256" key="14">
    <source>
        <dbReference type="SAM" id="MobiDB-lite"/>
    </source>
</evidence>
<evidence type="ECO:0000256" key="1">
    <source>
        <dbReference type="ARBA" id="ARBA00004651"/>
    </source>
</evidence>
<evidence type="ECO:0000256" key="8">
    <source>
        <dbReference type="ARBA" id="ARBA00022960"/>
    </source>
</evidence>
<dbReference type="Proteomes" id="UP000011116">
    <property type="component" value="Chromosome 2H"/>
</dbReference>
<evidence type="ECO:0000256" key="11">
    <source>
        <dbReference type="ARBA" id="ARBA00023316"/>
    </source>
</evidence>
<feature type="transmembrane region" description="Helical" evidence="15">
    <location>
        <begin position="317"/>
        <end position="342"/>
    </location>
</feature>
<evidence type="ECO:0000256" key="9">
    <source>
        <dbReference type="ARBA" id="ARBA00022989"/>
    </source>
</evidence>
<dbReference type="EnsemblPlants" id="HORVU.MOREX.r3.2HG0141680.1">
    <property type="protein sequence ID" value="HORVU.MOREX.r3.2HG0141680.1"/>
    <property type="gene ID" value="HORVU.MOREX.r3.2HG0141680"/>
</dbReference>
<keyword evidence="4" id="KW-1003">Cell membrane</keyword>
<keyword evidence="10 15" id="KW-0472">Membrane</keyword>
<feature type="transmembrane region" description="Helical" evidence="15">
    <location>
        <begin position="363"/>
        <end position="384"/>
    </location>
</feature>
<comment type="subcellular location">
    <subcellularLocation>
        <location evidence="1">Cell membrane</location>
        <topology evidence="1">Multi-pass membrane protein</topology>
    </subcellularLocation>
</comment>
<feature type="compositionally biased region" description="Low complexity" evidence="14">
    <location>
        <begin position="941"/>
        <end position="971"/>
    </location>
</feature>
<dbReference type="GO" id="GO:0006075">
    <property type="term" value="P:(1-&gt;3)-beta-D-glucan biosynthetic process"/>
    <property type="evidence" value="ECO:0007669"/>
    <property type="project" value="InterPro"/>
</dbReference>
<protein>
    <recommendedName>
        <fullName evidence="12">1,3-beta-glucan synthase</fullName>
        <ecNumber evidence="3">2.4.1.34</ecNumber>
    </recommendedName>
    <alternativeName>
        <fullName evidence="12">1,3-beta-glucan synthase</fullName>
    </alternativeName>
</protein>
<evidence type="ECO:0000313" key="18">
    <source>
        <dbReference type="Proteomes" id="UP000011116"/>
    </source>
</evidence>
<feature type="transmembrane region" description="Helical" evidence="15">
    <location>
        <begin position="466"/>
        <end position="490"/>
    </location>
</feature>
<dbReference type="Gramene" id="HORVU.MOREX.r3.2HG0141680.1">
    <property type="protein sequence ID" value="HORVU.MOREX.r3.2HG0141680.1"/>
    <property type="gene ID" value="HORVU.MOREX.r3.2HG0141680"/>
</dbReference>
<feature type="region of interest" description="Disordered" evidence="14">
    <location>
        <begin position="918"/>
        <end position="971"/>
    </location>
</feature>
<evidence type="ECO:0000256" key="12">
    <source>
        <dbReference type="ARBA" id="ARBA00032165"/>
    </source>
</evidence>
<dbReference type="Pfam" id="PF25968">
    <property type="entry name" value="CALS1"/>
    <property type="match status" value="1"/>
</dbReference>
<reference evidence="17" key="2">
    <citation type="submission" date="2020-10" db="EMBL/GenBank/DDBJ databases">
        <authorList>
            <person name="Scholz U."/>
            <person name="Mascher M."/>
            <person name="Fiebig A."/>
        </authorList>
    </citation>
    <scope>NUCLEOTIDE SEQUENCE [LARGE SCALE GENOMIC DNA]</scope>
    <source>
        <strain evidence="17">cv. Morex</strain>
    </source>
</reference>
<dbReference type="PANTHER" id="PTHR12741">
    <property type="entry name" value="LYST-INTERACTING PROTEIN LIP5 DOPAMINE RESPONSIVE PROTEIN DRG-1"/>
    <property type="match status" value="1"/>
</dbReference>
<keyword evidence="9 15" id="KW-1133">Transmembrane helix</keyword>
<feature type="domain" description="1,3-beta-glucan synthase component FKS1-like" evidence="16">
    <location>
        <begin position="128"/>
        <end position="231"/>
    </location>
</feature>
<evidence type="ECO:0000256" key="6">
    <source>
        <dbReference type="ARBA" id="ARBA00022679"/>
    </source>
</evidence>
<feature type="transmembrane region" description="Helical" evidence="15">
    <location>
        <begin position="496"/>
        <end position="515"/>
    </location>
</feature>
<dbReference type="AlphaFoldDB" id="A0A8I6WRF9"/>
<dbReference type="InterPro" id="IPR003440">
    <property type="entry name" value="Glyco_trans_48_dom"/>
</dbReference>
<dbReference type="Gramene" id="HORVU.MOREX.r2.2HG0116670.1">
    <property type="protein sequence ID" value="HORVU.MOREX.r2.2HG0116670.1"/>
    <property type="gene ID" value="HORVU.MOREX.r2.2HG0116670"/>
</dbReference>
<feature type="transmembrane region" description="Helical" evidence="15">
    <location>
        <begin position="427"/>
        <end position="445"/>
    </location>
</feature>
<dbReference type="InterPro" id="IPR058851">
    <property type="entry name" value="CALS1_helical"/>
</dbReference>
<evidence type="ECO:0000259" key="16">
    <source>
        <dbReference type="SMART" id="SM01205"/>
    </source>
</evidence>
<dbReference type="GO" id="GO:0000148">
    <property type="term" value="C:1,3-beta-D-glucan synthase complex"/>
    <property type="evidence" value="ECO:0007669"/>
    <property type="project" value="InterPro"/>
</dbReference>
<dbReference type="Pfam" id="PF14288">
    <property type="entry name" value="FKS1_dom1"/>
    <property type="match status" value="1"/>
</dbReference>
<accession>A0A8I6WRF9</accession>
<dbReference type="PANTHER" id="PTHR12741:SF85">
    <property type="entry name" value="1,3-BETA-GLUCAN SYNTHASE"/>
    <property type="match status" value="1"/>
</dbReference>
<evidence type="ECO:0000256" key="5">
    <source>
        <dbReference type="ARBA" id="ARBA00022676"/>
    </source>
</evidence>
<keyword evidence="8" id="KW-0133">Cell shape</keyword>